<proteinExistence type="predicted"/>
<dbReference type="AlphaFoldDB" id="A0A1B8GU72"/>
<feature type="compositionally biased region" description="Pro residues" evidence="2">
    <location>
        <begin position="714"/>
        <end position="725"/>
    </location>
</feature>
<dbReference type="GO" id="GO:0042162">
    <property type="term" value="F:telomeric DNA binding"/>
    <property type="evidence" value="ECO:0007669"/>
    <property type="project" value="TreeGrafter"/>
</dbReference>
<evidence type="ECO:0000256" key="2">
    <source>
        <dbReference type="SAM" id="MobiDB-lite"/>
    </source>
</evidence>
<feature type="region of interest" description="Disordered" evidence="2">
    <location>
        <begin position="846"/>
        <end position="926"/>
    </location>
</feature>
<sequence>MSTRNTIDANATFQNNWIKLLRTRRGSSAPLLKCPYCHNPPTFTEENDLWHHVKKNHAVHIPRDESRVKRFRDEVLAKSRALSKKEATPPEPPRLPTDGGINQEPTQLTASKLEDLQKAELASSNAAKRQPVMSNTFLADEQAYKKQAIGLGKSPSSSHSQGSNPSRLQASPASRRAASSPTQGKARGSMEFSSRGPSTSGKRLFNPSEPSSPQAQNVSSPGGSAQARPAHQIRKRLSNPQHVAATATEKPAPSFARGTLPGDILMSGKAQGSQGPQLSSPTFDHTRMVSQPATRPISQEQLVAEVKGIYVGLVMVEGKCIQVDLKQAQLAKEAPPGTPPKLNNEQYQALIALHRTLLHEHHDFFLASQHPSATPAVRRLPLKYAMPARLWRHAIHSFLELLRNRLPASLDYMLAFIYLAYSMMTLLLETVPAFEDTWIECLGDLGRYRMAIEDDNVRDREVWAQVARQWYLKSANRSPITGRLYHHLAILARPDALPQLLYYGKSLAVPIPFTAARESIMTLFEPTLNPVAGQRRFSVVITAIVRSHAIIFTGKSLDTFDETLAEIKSNLDGHIGRITKKYLEQGYYIAISNCIALLGYGADDNPLALLLKPQSTDADTIMRDDDSAPALTPTFTASLNLFAQTAKIHLGRIGDINTLSFVHVTLVFLRHLSRHPAAASLIYPHFPWTKLVRALSALTVLYPPTRAAIESPTIPIPDSTPPPAARPETTPHSPPPPTVPLDPSQLDIAGAHDTVAPAKDIFRPFPEEFAMQGLGFTAGYFPEGWFSNENVEPETHYLEAESMRSQHRPERVLWLGVQIAGLAPEWMGYSSVDGYTFSVGEKAKEYAGDETEDESGSGSGSEYGDDIDSENGSKAARSESGTLMMEVDDRPLSERDEGGKLSFLDMRDAGITSGGLEEGDAVGDVG</sequence>
<accession>A0A1B8GU72</accession>
<organism evidence="4 5">
    <name type="scientific">Pseudogymnoascus verrucosus</name>
    <dbReference type="NCBI Taxonomy" id="342668"/>
    <lineage>
        <taxon>Eukaryota</taxon>
        <taxon>Fungi</taxon>
        <taxon>Dikarya</taxon>
        <taxon>Ascomycota</taxon>
        <taxon>Pezizomycotina</taxon>
        <taxon>Leotiomycetes</taxon>
        <taxon>Thelebolales</taxon>
        <taxon>Thelebolaceae</taxon>
        <taxon>Pseudogymnoascus</taxon>
    </lineage>
</organism>
<feature type="compositionally biased region" description="Polar residues" evidence="2">
    <location>
        <begin position="208"/>
        <end position="223"/>
    </location>
</feature>
<dbReference type="Pfam" id="PF10373">
    <property type="entry name" value="EST1_DNA_bind"/>
    <property type="match status" value="1"/>
</dbReference>
<evidence type="ECO:0000259" key="3">
    <source>
        <dbReference type="Pfam" id="PF10373"/>
    </source>
</evidence>
<evidence type="ECO:0000313" key="4">
    <source>
        <dbReference type="EMBL" id="OBT99394.1"/>
    </source>
</evidence>
<feature type="compositionally biased region" description="Basic and acidic residues" evidence="2">
    <location>
        <begin position="887"/>
        <end position="899"/>
    </location>
</feature>
<feature type="region of interest" description="Disordered" evidence="2">
    <location>
        <begin position="79"/>
        <end position="104"/>
    </location>
</feature>
<dbReference type="Gene3D" id="1.25.40.10">
    <property type="entry name" value="Tetratricopeptide repeat domain"/>
    <property type="match status" value="1"/>
</dbReference>
<dbReference type="GeneID" id="28836205"/>
<feature type="region of interest" description="Disordered" evidence="2">
    <location>
        <begin position="711"/>
        <end position="742"/>
    </location>
</feature>
<comment type="function">
    <text evidence="1">Plays a role in nonsense-mediated mRNA decay.</text>
</comment>
<dbReference type="PANTHER" id="PTHR15696">
    <property type="entry name" value="SMG-7 SUPPRESSOR WITH MORPHOLOGICAL EFFECT ON GENITALIA PROTEIN 7"/>
    <property type="match status" value="1"/>
</dbReference>
<evidence type="ECO:0000256" key="1">
    <source>
        <dbReference type="RuleBase" id="RU369098"/>
    </source>
</evidence>
<dbReference type="InterPro" id="IPR045153">
    <property type="entry name" value="Est1/Ebs1-like"/>
</dbReference>
<dbReference type="GO" id="GO:0005697">
    <property type="term" value="C:telomerase holoenzyme complex"/>
    <property type="evidence" value="ECO:0007669"/>
    <property type="project" value="TreeGrafter"/>
</dbReference>
<dbReference type="RefSeq" id="XP_018133127.1">
    <property type="nucleotide sequence ID" value="XM_018272323.2"/>
</dbReference>
<dbReference type="OrthoDB" id="2017974at2759"/>
<keyword evidence="1" id="KW-0866">Nonsense-mediated mRNA decay</keyword>
<protein>
    <recommendedName>
        <fullName evidence="1">Nonsense-mediated mRNA decay factor</fullName>
    </recommendedName>
</protein>
<comment type="subcellular location">
    <subcellularLocation>
        <location evidence="1">Nucleus</location>
    </subcellularLocation>
</comment>
<dbReference type="GO" id="GO:0000184">
    <property type="term" value="P:nuclear-transcribed mRNA catabolic process, nonsense-mediated decay"/>
    <property type="evidence" value="ECO:0007669"/>
    <property type="project" value="UniProtKB-KW"/>
</dbReference>
<feature type="compositionally biased region" description="Polar residues" evidence="2">
    <location>
        <begin position="191"/>
        <end position="201"/>
    </location>
</feature>
<feature type="domain" description="DNA/RNA-binding" evidence="3">
    <location>
        <begin position="467"/>
        <end position="571"/>
    </location>
</feature>
<name>A0A1B8GU72_9PEZI</name>
<dbReference type="SUPFAM" id="SSF48452">
    <property type="entry name" value="TPR-like"/>
    <property type="match status" value="1"/>
</dbReference>
<feature type="compositionally biased region" description="Acidic residues" evidence="2">
    <location>
        <begin position="917"/>
        <end position="926"/>
    </location>
</feature>
<reference evidence="5" key="2">
    <citation type="journal article" date="2018" name="Nat. Commun.">
        <title>Extreme sensitivity to ultraviolet light in the fungal pathogen causing white-nose syndrome of bats.</title>
        <authorList>
            <person name="Palmer J.M."/>
            <person name="Drees K.P."/>
            <person name="Foster J.T."/>
            <person name="Lindner D.L."/>
        </authorList>
    </citation>
    <scope>NUCLEOTIDE SEQUENCE [LARGE SCALE GENOMIC DNA]</scope>
    <source>
        <strain evidence="5">UAMH 10579</strain>
    </source>
</reference>
<dbReference type="InterPro" id="IPR018834">
    <property type="entry name" value="DNA/RNA-bd_Est1-type"/>
</dbReference>
<dbReference type="EMBL" id="KV460212">
    <property type="protein sequence ID" value="OBT99394.1"/>
    <property type="molecule type" value="Genomic_DNA"/>
</dbReference>
<keyword evidence="5" id="KW-1185">Reference proteome</keyword>
<dbReference type="PANTHER" id="PTHR15696:SF0">
    <property type="entry name" value="TELOMERASE-BINDING PROTEIN EST1A"/>
    <property type="match status" value="1"/>
</dbReference>
<dbReference type="FunFam" id="1.25.40.10:FF:000202">
    <property type="entry name" value="Unplaced genomic scaffold supercont1.7, whole genome shotgun sequence"/>
    <property type="match status" value="1"/>
</dbReference>
<reference evidence="4 5" key="1">
    <citation type="submission" date="2016-03" db="EMBL/GenBank/DDBJ databases">
        <title>Comparative genomics of Pseudogymnoascus destructans, the fungus causing white-nose syndrome of bats.</title>
        <authorList>
            <person name="Palmer J.M."/>
            <person name="Drees K.P."/>
            <person name="Foster J.T."/>
            <person name="Lindner D.L."/>
        </authorList>
    </citation>
    <scope>NUCLEOTIDE SEQUENCE [LARGE SCALE GENOMIC DNA]</scope>
    <source>
        <strain evidence="4 5">UAMH 10579</strain>
    </source>
</reference>
<dbReference type="GO" id="GO:0070034">
    <property type="term" value="F:telomerase RNA binding"/>
    <property type="evidence" value="ECO:0007669"/>
    <property type="project" value="TreeGrafter"/>
</dbReference>
<dbReference type="Proteomes" id="UP000091956">
    <property type="component" value="Unassembled WGS sequence"/>
</dbReference>
<feature type="compositionally biased region" description="Basic and acidic residues" evidence="2">
    <location>
        <begin position="79"/>
        <end position="88"/>
    </location>
</feature>
<dbReference type="InterPro" id="IPR011990">
    <property type="entry name" value="TPR-like_helical_dom_sf"/>
</dbReference>
<feature type="compositionally biased region" description="Polar residues" evidence="2">
    <location>
        <begin position="270"/>
        <end position="284"/>
    </location>
</feature>
<feature type="compositionally biased region" description="Low complexity" evidence="2">
    <location>
        <begin position="154"/>
        <end position="181"/>
    </location>
</feature>
<feature type="region of interest" description="Disordered" evidence="2">
    <location>
        <begin position="150"/>
        <end position="284"/>
    </location>
</feature>
<dbReference type="STRING" id="342668.A0A1B8GU72"/>
<keyword evidence="1" id="KW-0539">Nucleus</keyword>
<gene>
    <name evidence="4" type="ORF">VE01_02819</name>
</gene>
<evidence type="ECO:0000313" key="5">
    <source>
        <dbReference type="Proteomes" id="UP000091956"/>
    </source>
</evidence>